<evidence type="ECO:0000256" key="1">
    <source>
        <dbReference type="ARBA" id="ARBA00004251"/>
    </source>
</evidence>
<feature type="domain" description="Cadherin" evidence="12">
    <location>
        <begin position="4"/>
        <end position="52"/>
    </location>
</feature>
<dbReference type="EMBL" id="VHII01000010">
    <property type="protein sequence ID" value="KAF1384684.1"/>
    <property type="molecule type" value="Genomic_DNA"/>
</dbReference>
<dbReference type="GO" id="GO:0007156">
    <property type="term" value="P:homophilic cell adhesion via plasma membrane adhesion molecules"/>
    <property type="evidence" value="ECO:0007669"/>
    <property type="project" value="InterPro"/>
</dbReference>
<dbReference type="CDD" id="cd11304">
    <property type="entry name" value="Cadherin_repeat"/>
    <property type="match status" value="3"/>
</dbReference>
<evidence type="ECO:0000256" key="8">
    <source>
        <dbReference type="ARBA" id="ARBA00022989"/>
    </source>
</evidence>
<dbReference type="PANTHER" id="PTHR24028:SF290">
    <property type="entry name" value="PROTOCADHERIN 2 ALPHA A 15-RELATED"/>
    <property type="match status" value="1"/>
</dbReference>
<evidence type="ECO:0000256" key="11">
    <source>
        <dbReference type="PROSITE-ProRule" id="PRU00043"/>
    </source>
</evidence>
<gene>
    <name evidence="13" type="ORF">PFLUV_G00122740</name>
</gene>
<keyword evidence="7" id="KW-0130">Cell adhesion</keyword>
<dbReference type="Proteomes" id="UP000465112">
    <property type="component" value="Chromosome 10"/>
</dbReference>
<dbReference type="Gene3D" id="2.60.40.60">
    <property type="entry name" value="Cadherins"/>
    <property type="match status" value="3"/>
</dbReference>
<keyword evidence="10" id="KW-0325">Glycoprotein</keyword>
<evidence type="ECO:0000256" key="5">
    <source>
        <dbReference type="ARBA" id="ARBA00022737"/>
    </source>
</evidence>
<keyword evidence="14" id="KW-1185">Reference proteome</keyword>
<dbReference type="PROSITE" id="PS50268">
    <property type="entry name" value="CADHERIN_2"/>
    <property type="match status" value="3"/>
</dbReference>
<keyword evidence="9" id="KW-0472">Membrane</keyword>
<evidence type="ECO:0000256" key="10">
    <source>
        <dbReference type="ARBA" id="ARBA00023180"/>
    </source>
</evidence>
<keyword evidence="5" id="KW-0677">Repeat</keyword>
<organism evidence="13 14">
    <name type="scientific">Perca fluviatilis</name>
    <name type="common">European perch</name>
    <dbReference type="NCBI Taxonomy" id="8168"/>
    <lineage>
        <taxon>Eukaryota</taxon>
        <taxon>Metazoa</taxon>
        <taxon>Chordata</taxon>
        <taxon>Craniata</taxon>
        <taxon>Vertebrata</taxon>
        <taxon>Euteleostomi</taxon>
        <taxon>Actinopterygii</taxon>
        <taxon>Neopterygii</taxon>
        <taxon>Teleostei</taxon>
        <taxon>Neoteleostei</taxon>
        <taxon>Acanthomorphata</taxon>
        <taxon>Eupercaria</taxon>
        <taxon>Perciformes</taxon>
        <taxon>Percoidei</taxon>
        <taxon>Percidae</taxon>
        <taxon>Percinae</taxon>
        <taxon>Perca</taxon>
    </lineage>
</organism>
<dbReference type="Pfam" id="PF00028">
    <property type="entry name" value="Cadherin"/>
    <property type="match status" value="3"/>
</dbReference>
<evidence type="ECO:0000256" key="2">
    <source>
        <dbReference type="ARBA" id="ARBA00022475"/>
    </source>
</evidence>
<sequence length="274" mass="30081">MYSLVTKSPLDREKQTQYDLTITAKDTGQPSLSSEKTISVVVSDVNDNSPEFSLSPYTFYVTEGNDPGTSVFSVKALDCDENDNALVSYHILRDRSKENEVTSFLNINSETGDILALKSFDFETLKTFQFQVVATDSGTPSLSSNVTVNVFILDQNDNAPVILYPVSSNGSAEGVEEIPRNVNAGHLVTKVRAYDADIGYNGWLLFSLQDVTDHSLFGLDRYTGQIRTLRSFTETDEAEHKLVILVKDNGNVSLSATATVLVKVVEPKEASCLL</sequence>
<dbReference type="InterPro" id="IPR020894">
    <property type="entry name" value="Cadherin_CS"/>
</dbReference>
<dbReference type="SMART" id="SM00112">
    <property type="entry name" value="CA"/>
    <property type="match status" value="3"/>
</dbReference>
<evidence type="ECO:0000256" key="9">
    <source>
        <dbReference type="ARBA" id="ARBA00023136"/>
    </source>
</evidence>
<name>A0A6A5F775_PERFL</name>
<dbReference type="SUPFAM" id="SSF49313">
    <property type="entry name" value="Cadherin-like"/>
    <property type="match status" value="3"/>
</dbReference>
<dbReference type="AlphaFoldDB" id="A0A6A5F775"/>
<proteinExistence type="predicted"/>
<dbReference type="FunFam" id="2.60.40.60:FF:000004">
    <property type="entry name" value="Protocadherin 1 gamma 2"/>
    <property type="match status" value="1"/>
</dbReference>
<dbReference type="GO" id="GO:0005509">
    <property type="term" value="F:calcium ion binding"/>
    <property type="evidence" value="ECO:0007669"/>
    <property type="project" value="UniProtKB-UniRule"/>
</dbReference>
<keyword evidence="8" id="KW-1133">Transmembrane helix</keyword>
<accession>A0A6A5F775</accession>
<dbReference type="PROSITE" id="PS00232">
    <property type="entry name" value="CADHERIN_1"/>
    <property type="match status" value="2"/>
</dbReference>
<evidence type="ECO:0000256" key="3">
    <source>
        <dbReference type="ARBA" id="ARBA00022692"/>
    </source>
</evidence>
<keyword evidence="2" id="KW-1003">Cell membrane</keyword>
<reference evidence="13 14" key="1">
    <citation type="submission" date="2019-06" db="EMBL/GenBank/DDBJ databases">
        <title>A chromosome-scale genome assembly of the European perch, Perca fluviatilis.</title>
        <authorList>
            <person name="Roques C."/>
            <person name="Zahm M."/>
            <person name="Cabau C."/>
            <person name="Klopp C."/>
            <person name="Bouchez O."/>
            <person name="Donnadieu C."/>
            <person name="Kuhl H."/>
            <person name="Gislard M."/>
            <person name="Guendouz S."/>
            <person name="Journot L."/>
            <person name="Haffray P."/>
            <person name="Bestin A."/>
            <person name="Morvezen R."/>
            <person name="Feron R."/>
            <person name="Wen M."/>
            <person name="Jouanno E."/>
            <person name="Herpin A."/>
            <person name="Schartl M."/>
            <person name="Postlethwait J."/>
            <person name="Schaerlinger B."/>
            <person name="Chardard D."/>
            <person name="Lecocq T."/>
            <person name="Poncet C."/>
            <person name="Jaffrelo L."/>
            <person name="Lampietro C."/>
            <person name="Guiguen Y."/>
        </authorList>
    </citation>
    <scope>NUCLEOTIDE SEQUENCE [LARGE SCALE GENOMIC DNA]</scope>
    <source>
        <tissue evidence="13">Blood</tissue>
    </source>
</reference>
<protein>
    <recommendedName>
        <fullName evidence="12">Cadherin domain-containing protein</fullName>
    </recommendedName>
</protein>
<dbReference type="PRINTS" id="PR00205">
    <property type="entry name" value="CADHERIN"/>
</dbReference>
<evidence type="ECO:0000259" key="12">
    <source>
        <dbReference type="PROSITE" id="PS50268"/>
    </source>
</evidence>
<dbReference type="InterPro" id="IPR002126">
    <property type="entry name" value="Cadherin-like_dom"/>
</dbReference>
<dbReference type="GO" id="GO:0005886">
    <property type="term" value="C:plasma membrane"/>
    <property type="evidence" value="ECO:0007669"/>
    <property type="project" value="UniProtKB-SubCell"/>
</dbReference>
<keyword evidence="3" id="KW-0812">Transmembrane</keyword>
<dbReference type="FunFam" id="2.60.40.60:FF:000001">
    <property type="entry name" value="Protocadherin alpha 2"/>
    <property type="match status" value="1"/>
</dbReference>
<comment type="subcellular location">
    <subcellularLocation>
        <location evidence="1">Cell membrane</location>
        <topology evidence="1">Single-pass type I membrane protein</topology>
    </subcellularLocation>
</comment>
<evidence type="ECO:0000313" key="13">
    <source>
        <dbReference type="EMBL" id="KAF1384684.1"/>
    </source>
</evidence>
<keyword evidence="6 11" id="KW-0106">Calcium</keyword>
<dbReference type="PANTHER" id="PTHR24028">
    <property type="entry name" value="CADHERIN-87A"/>
    <property type="match status" value="1"/>
</dbReference>
<comment type="caution">
    <text evidence="13">The sequence shown here is derived from an EMBL/GenBank/DDBJ whole genome shotgun (WGS) entry which is preliminary data.</text>
</comment>
<keyword evidence="4" id="KW-0732">Signal</keyword>
<evidence type="ECO:0000256" key="4">
    <source>
        <dbReference type="ARBA" id="ARBA00022729"/>
    </source>
</evidence>
<evidence type="ECO:0000313" key="14">
    <source>
        <dbReference type="Proteomes" id="UP000465112"/>
    </source>
</evidence>
<feature type="domain" description="Cadherin" evidence="12">
    <location>
        <begin position="177"/>
        <end position="274"/>
    </location>
</feature>
<evidence type="ECO:0000256" key="7">
    <source>
        <dbReference type="ARBA" id="ARBA00022889"/>
    </source>
</evidence>
<dbReference type="InterPro" id="IPR050174">
    <property type="entry name" value="Protocadherin/Cadherin-CA"/>
</dbReference>
<dbReference type="GO" id="GO:0009653">
    <property type="term" value="P:anatomical structure morphogenesis"/>
    <property type="evidence" value="ECO:0007669"/>
    <property type="project" value="UniProtKB-ARBA"/>
</dbReference>
<dbReference type="InterPro" id="IPR015919">
    <property type="entry name" value="Cadherin-like_sf"/>
</dbReference>
<evidence type="ECO:0000256" key="6">
    <source>
        <dbReference type="ARBA" id="ARBA00022837"/>
    </source>
</evidence>
<feature type="domain" description="Cadherin" evidence="12">
    <location>
        <begin position="53"/>
        <end position="162"/>
    </location>
</feature>